<evidence type="ECO:0000256" key="1">
    <source>
        <dbReference type="SAM" id="Phobius"/>
    </source>
</evidence>
<proteinExistence type="predicted"/>
<keyword evidence="4" id="KW-1185">Reference proteome</keyword>
<feature type="transmembrane region" description="Helical" evidence="1">
    <location>
        <begin position="96"/>
        <end position="115"/>
    </location>
</feature>
<organism evidence="3 4">
    <name type="scientific">Tahibacter amnicola</name>
    <dbReference type="NCBI Taxonomy" id="2976241"/>
    <lineage>
        <taxon>Bacteria</taxon>
        <taxon>Pseudomonadati</taxon>
        <taxon>Pseudomonadota</taxon>
        <taxon>Gammaproteobacteria</taxon>
        <taxon>Lysobacterales</taxon>
        <taxon>Rhodanobacteraceae</taxon>
        <taxon>Tahibacter</taxon>
    </lineage>
</organism>
<keyword evidence="1" id="KW-0812">Transmembrane</keyword>
<feature type="transmembrane region" description="Helical" evidence="1">
    <location>
        <begin position="56"/>
        <end position="76"/>
    </location>
</feature>
<keyword evidence="1" id="KW-0472">Membrane</keyword>
<evidence type="ECO:0000313" key="3">
    <source>
        <dbReference type="EMBL" id="UXI68389.1"/>
    </source>
</evidence>
<evidence type="ECO:0000256" key="2">
    <source>
        <dbReference type="SAM" id="SignalP"/>
    </source>
</evidence>
<dbReference type="RefSeq" id="WP_261695349.1">
    <property type="nucleotide sequence ID" value="NZ_CP104694.1"/>
</dbReference>
<feature type="signal peptide" evidence="2">
    <location>
        <begin position="1"/>
        <end position="20"/>
    </location>
</feature>
<dbReference type="Proteomes" id="UP001064632">
    <property type="component" value="Chromosome"/>
</dbReference>
<gene>
    <name evidence="3" type="ORF">N4264_01680</name>
</gene>
<keyword evidence="2" id="KW-0732">Signal</keyword>
<reference evidence="3" key="1">
    <citation type="submission" date="2022-09" db="EMBL/GenBank/DDBJ databases">
        <title>Tahibacter sp. nov., isolated from a fresh water.</title>
        <authorList>
            <person name="Baek J.H."/>
            <person name="Lee J.K."/>
            <person name="Kim J.M."/>
            <person name="Jeon C.O."/>
        </authorList>
    </citation>
    <scope>NUCLEOTIDE SEQUENCE</scope>
    <source>
        <strain evidence="3">W38</strain>
    </source>
</reference>
<accession>A0ABY6BED3</accession>
<keyword evidence="1" id="KW-1133">Transmembrane helix</keyword>
<dbReference type="EMBL" id="CP104694">
    <property type="protein sequence ID" value="UXI68389.1"/>
    <property type="molecule type" value="Genomic_DNA"/>
</dbReference>
<evidence type="ECO:0000313" key="4">
    <source>
        <dbReference type="Proteomes" id="UP001064632"/>
    </source>
</evidence>
<feature type="chain" id="PRO_5045858178" evidence="2">
    <location>
        <begin position="21"/>
        <end position="156"/>
    </location>
</feature>
<name>A0ABY6BED3_9GAMM</name>
<feature type="transmembrane region" description="Helical" evidence="1">
    <location>
        <begin position="121"/>
        <end position="139"/>
    </location>
</feature>
<protein>
    <submittedName>
        <fullName evidence="3">Uncharacterized protein</fullName>
    </submittedName>
</protein>
<sequence>MSAALLLILSCLALAAFACAAVWSSAVPGHARRWDAAFALALGFAALELVVLGSPLAMWFPVAAVIGAPFPLIAPVVWRRGRSLQPWSSARWARHLMPAGVVVLVLAVIHALAGLDAIWPHAAPVLVLVSAVAGVAHAIPRRQRQAEWTAFRPYPY</sequence>